<organism evidence="2 3">
    <name type="scientific">Tuber borchii</name>
    <name type="common">White truffle</name>
    <dbReference type="NCBI Taxonomy" id="42251"/>
    <lineage>
        <taxon>Eukaryota</taxon>
        <taxon>Fungi</taxon>
        <taxon>Dikarya</taxon>
        <taxon>Ascomycota</taxon>
        <taxon>Pezizomycotina</taxon>
        <taxon>Pezizomycetes</taxon>
        <taxon>Pezizales</taxon>
        <taxon>Tuberaceae</taxon>
        <taxon>Tuber</taxon>
    </lineage>
</organism>
<reference evidence="2 3" key="1">
    <citation type="submission" date="2017-04" db="EMBL/GenBank/DDBJ databases">
        <title>Draft genome sequence of Tuber borchii Vittad., a whitish edible truffle.</title>
        <authorList>
            <consortium name="DOE Joint Genome Institute"/>
            <person name="Murat C."/>
            <person name="Kuo A."/>
            <person name="Barry K.W."/>
            <person name="Clum A."/>
            <person name="Dockter R.B."/>
            <person name="Fauchery L."/>
            <person name="Iotti M."/>
            <person name="Kohler A."/>
            <person name="Labutti K."/>
            <person name="Lindquist E.A."/>
            <person name="Lipzen A."/>
            <person name="Ohm R.A."/>
            <person name="Wang M."/>
            <person name="Grigoriev I.V."/>
            <person name="Zambonelli A."/>
            <person name="Martin F.M."/>
        </authorList>
    </citation>
    <scope>NUCLEOTIDE SEQUENCE [LARGE SCALE GENOMIC DNA]</scope>
    <source>
        <strain evidence="2 3">Tbo3840</strain>
    </source>
</reference>
<feature type="compositionally biased region" description="Polar residues" evidence="1">
    <location>
        <begin position="1"/>
        <end position="10"/>
    </location>
</feature>
<comment type="caution">
    <text evidence="2">The sequence shown here is derived from an EMBL/GenBank/DDBJ whole genome shotgun (WGS) entry which is preliminary data.</text>
</comment>
<feature type="compositionally biased region" description="Polar residues" evidence="1">
    <location>
        <begin position="36"/>
        <end position="63"/>
    </location>
</feature>
<sequence>MHLLNPQTPIKTAIPITPSTPRRMRTPNLEFPESPSPDTSRAGSPFGQQARNETPQNLHSPSSLTWDQSIYNTALTPSPISNLTPMSISPKYYPGSPRQLLPPSGIPTISEVRHPPLCTPNFEEACKTIHALDNLLEEVRLLKADTFFSNPYWSELNIFFKDFQIFLNQESDSFFIFAGGASVATDADSEGLGAVAQTIFDTWSVIKEAILRNNPGEGIEDEDAMVID</sequence>
<accession>A0A2T7A1M2</accession>
<gene>
    <name evidence="2" type="ORF">B9Z19DRAFT_1121935</name>
</gene>
<dbReference type="Proteomes" id="UP000244722">
    <property type="component" value="Unassembled WGS sequence"/>
</dbReference>
<evidence type="ECO:0000313" key="2">
    <source>
        <dbReference type="EMBL" id="PUU81639.1"/>
    </source>
</evidence>
<dbReference type="AlphaFoldDB" id="A0A2T7A1M2"/>
<evidence type="ECO:0000313" key="3">
    <source>
        <dbReference type="Proteomes" id="UP000244722"/>
    </source>
</evidence>
<dbReference type="EMBL" id="NESQ01000042">
    <property type="protein sequence ID" value="PUU81639.1"/>
    <property type="molecule type" value="Genomic_DNA"/>
</dbReference>
<evidence type="ECO:0000256" key="1">
    <source>
        <dbReference type="SAM" id="MobiDB-lite"/>
    </source>
</evidence>
<dbReference type="OrthoDB" id="5387808at2759"/>
<proteinExistence type="predicted"/>
<feature type="region of interest" description="Disordered" evidence="1">
    <location>
        <begin position="1"/>
        <end position="63"/>
    </location>
</feature>
<keyword evidence="3" id="KW-1185">Reference proteome</keyword>
<protein>
    <submittedName>
        <fullName evidence="2">Uncharacterized protein</fullName>
    </submittedName>
</protein>
<name>A0A2T7A1M2_TUBBO</name>